<reference evidence="3 4" key="1">
    <citation type="journal article" date="2016" name="Genome Biol. Evol.">
        <title>Divergent and convergent evolution of fungal pathogenicity.</title>
        <authorList>
            <person name="Shang Y."/>
            <person name="Xiao G."/>
            <person name="Zheng P."/>
            <person name="Cen K."/>
            <person name="Zhan S."/>
            <person name="Wang C."/>
        </authorList>
    </citation>
    <scope>NUCLEOTIDE SEQUENCE [LARGE SCALE GENOMIC DNA]</scope>
    <source>
        <strain evidence="3 4">ARSEF 2679</strain>
    </source>
</reference>
<dbReference type="STRING" id="1081104.A0A167Q1G2"/>
<dbReference type="EMBL" id="AZHB01000020">
    <property type="protein sequence ID" value="OAA57198.1"/>
    <property type="molecule type" value="Genomic_DNA"/>
</dbReference>
<proteinExistence type="predicted"/>
<keyword evidence="4" id="KW-1185">Reference proteome</keyword>
<evidence type="ECO:0000256" key="2">
    <source>
        <dbReference type="SAM" id="SignalP"/>
    </source>
</evidence>
<comment type="caution">
    <text evidence="3">The sequence shown here is derived from an EMBL/GenBank/DDBJ whole genome shotgun (WGS) entry which is preliminary data.</text>
</comment>
<accession>A0A167Q1G2</accession>
<feature type="chain" id="PRO_5007891354" evidence="2">
    <location>
        <begin position="19"/>
        <end position="387"/>
    </location>
</feature>
<sequence>MVLKAILFTFLQPLLVYAVHHDPFPRCSGCLSVAQHDAPGIGFGLSPATGTVSAHLYNGTVLDIAEIATEPEYSSLMLSKADGPYPPPLTRMERMRRNMNKRFGRPATPEVGIIARHLAQLRRATQKRLPGQDTSFVAISLAPILGLRLEDLEDALIHIGLESWTRSDNVEAGLYPPLLMDPYAAYAARGRGLCRHYKDLFQCWEEEKTFPEETLLTVRLASTDLSLQIADVRGSFDWEQSIQGHTLDPHAGIDSLHFSESPDDFWRYVQEVLIDFVHKNRFSLPTSVFLLSEDSTRPEFMHALRKALTHYGDFFMADNLTVLIPGAFPIQYAVSRGAAQYARWRREAPMGCKEDRVCGDEREKKRRGVAHEQPITEADFDDEYELK</sequence>
<evidence type="ECO:0000256" key="1">
    <source>
        <dbReference type="SAM" id="MobiDB-lite"/>
    </source>
</evidence>
<evidence type="ECO:0000313" key="3">
    <source>
        <dbReference type="EMBL" id="OAA57198.1"/>
    </source>
</evidence>
<name>A0A167Q1G2_CORFA</name>
<dbReference type="Proteomes" id="UP000076744">
    <property type="component" value="Unassembled WGS sequence"/>
</dbReference>
<evidence type="ECO:0000313" key="4">
    <source>
        <dbReference type="Proteomes" id="UP000076744"/>
    </source>
</evidence>
<protein>
    <submittedName>
        <fullName evidence="3">Chitinase</fullName>
    </submittedName>
</protein>
<organism evidence="3 4">
    <name type="scientific">Cordyceps fumosorosea (strain ARSEF 2679)</name>
    <name type="common">Isaria fumosorosea</name>
    <dbReference type="NCBI Taxonomy" id="1081104"/>
    <lineage>
        <taxon>Eukaryota</taxon>
        <taxon>Fungi</taxon>
        <taxon>Dikarya</taxon>
        <taxon>Ascomycota</taxon>
        <taxon>Pezizomycotina</taxon>
        <taxon>Sordariomycetes</taxon>
        <taxon>Hypocreomycetidae</taxon>
        <taxon>Hypocreales</taxon>
        <taxon>Cordycipitaceae</taxon>
        <taxon>Cordyceps</taxon>
    </lineage>
</organism>
<gene>
    <name evidence="3" type="ORF">ISF_07119</name>
</gene>
<dbReference type="RefSeq" id="XP_018702000.1">
    <property type="nucleotide sequence ID" value="XM_018850723.1"/>
</dbReference>
<dbReference type="OrthoDB" id="3643156at2759"/>
<feature type="signal peptide" evidence="2">
    <location>
        <begin position="1"/>
        <end position="18"/>
    </location>
</feature>
<dbReference type="GeneID" id="30023411"/>
<feature type="region of interest" description="Disordered" evidence="1">
    <location>
        <begin position="356"/>
        <end position="387"/>
    </location>
</feature>
<keyword evidence="2" id="KW-0732">Signal</keyword>
<feature type="compositionally biased region" description="Acidic residues" evidence="1">
    <location>
        <begin position="378"/>
        <end position="387"/>
    </location>
</feature>
<dbReference type="AlphaFoldDB" id="A0A167Q1G2"/>